<dbReference type="FunFam" id="3.80.10.10:FF:000095">
    <property type="entry name" value="LRR receptor-like serine/threonine-protein kinase GSO1"/>
    <property type="match status" value="1"/>
</dbReference>
<reference evidence="13" key="1">
    <citation type="submission" date="2024-03" db="EMBL/GenBank/DDBJ databases">
        <title>WGS assembly of Saponaria officinalis var. Norfolk2.</title>
        <authorList>
            <person name="Jenkins J."/>
            <person name="Shu S."/>
            <person name="Grimwood J."/>
            <person name="Barry K."/>
            <person name="Goodstein D."/>
            <person name="Schmutz J."/>
            <person name="Leebens-Mack J."/>
            <person name="Osbourn A."/>
        </authorList>
    </citation>
    <scope>NUCLEOTIDE SEQUENCE [LARGE SCALE GENOMIC DNA]</scope>
    <source>
        <strain evidence="13">JIC</strain>
    </source>
</reference>
<dbReference type="SMART" id="SM00369">
    <property type="entry name" value="LRR_TYP"/>
    <property type="match status" value="10"/>
</dbReference>
<organism evidence="13 14">
    <name type="scientific">Saponaria officinalis</name>
    <name type="common">Common soapwort</name>
    <name type="synonym">Lychnis saponaria</name>
    <dbReference type="NCBI Taxonomy" id="3572"/>
    <lineage>
        <taxon>Eukaryota</taxon>
        <taxon>Viridiplantae</taxon>
        <taxon>Streptophyta</taxon>
        <taxon>Embryophyta</taxon>
        <taxon>Tracheophyta</taxon>
        <taxon>Spermatophyta</taxon>
        <taxon>Magnoliopsida</taxon>
        <taxon>eudicotyledons</taxon>
        <taxon>Gunneridae</taxon>
        <taxon>Pentapetalae</taxon>
        <taxon>Caryophyllales</taxon>
        <taxon>Caryophyllaceae</taxon>
        <taxon>Caryophylleae</taxon>
        <taxon>Saponaria</taxon>
    </lineage>
</organism>
<dbReference type="Pfam" id="PF13855">
    <property type="entry name" value="LRR_8"/>
    <property type="match status" value="2"/>
</dbReference>
<dbReference type="InterPro" id="IPR001611">
    <property type="entry name" value="Leu-rich_rpt"/>
</dbReference>
<dbReference type="PRINTS" id="PR00019">
    <property type="entry name" value="LEURICHRPT"/>
</dbReference>
<dbReference type="PANTHER" id="PTHR48061">
    <property type="entry name" value="LEUCINE-RICH REPEAT RECEPTOR PROTEIN KINASE EMS1-LIKE-RELATED"/>
    <property type="match status" value="1"/>
</dbReference>
<evidence type="ECO:0000256" key="10">
    <source>
        <dbReference type="ARBA" id="ARBA00023180"/>
    </source>
</evidence>
<evidence type="ECO:0000256" key="1">
    <source>
        <dbReference type="ARBA" id="ARBA00004251"/>
    </source>
</evidence>
<dbReference type="InterPro" id="IPR013210">
    <property type="entry name" value="LRR_N_plant-typ"/>
</dbReference>
<proteinExistence type="inferred from homology"/>
<dbReference type="PANTHER" id="PTHR48061:SF51">
    <property type="entry name" value="RECEPTOR LIKE PROTEIN 30-LIKE"/>
    <property type="match status" value="1"/>
</dbReference>
<dbReference type="EMBL" id="JBDFQZ010000012">
    <property type="protein sequence ID" value="KAK9673132.1"/>
    <property type="molecule type" value="Genomic_DNA"/>
</dbReference>
<comment type="caution">
    <text evidence="13">The sequence shown here is derived from an EMBL/GenBank/DDBJ whole genome shotgun (WGS) entry which is preliminary data.</text>
</comment>
<keyword evidence="7" id="KW-0677">Repeat</keyword>
<evidence type="ECO:0000256" key="4">
    <source>
        <dbReference type="ARBA" id="ARBA00022614"/>
    </source>
</evidence>
<evidence type="ECO:0000313" key="13">
    <source>
        <dbReference type="EMBL" id="KAK9673132.1"/>
    </source>
</evidence>
<keyword evidence="6 11" id="KW-0732">Signal</keyword>
<keyword evidence="14" id="KW-1185">Reference proteome</keyword>
<dbReference type="InterPro" id="IPR046956">
    <property type="entry name" value="RLP23-like"/>
</dbReference>
<sequence length="862" mass="95691">MNISFILWSLLFIFPSTRNSLVSSQCLADQKSLLLQLRIGLDFNHSISTKLATWNQTNNCCKWRGVQCDTSNGRVVGLDLSNEAITRGIVNLNSLFRLEYLKMLNLAYNPIVGHIPSALGNLSRLTYLNLSHTYFTGQVPLEVSLLSELVVLDFSMDAYPLSYPLSIVNPSLERIIRNMSNVRELYLDGIAISEDVGKWGDTLSSWLPHLRVLSLNGCNLTGGIHESLAKLGSLSVIMLGFNNLSTPVPDFLSKFINLTVLTLNDCGLMGTFPKTIFEVPTLVTLSVEANQDLRGSLPDFVSRKLKSLTLSDCNFRGRIPPSVGSLGQLETLDLSNNNFSSKIPSFLSATSLNFLELSNNSLSGTITSSIFSTDLNLQFLDLSFNSLEGPIPESIFRLTNLGVLDLGWNRLNGTIKLLELLPRLQNLVTLELSHNFLTVDTNRTTSNSSLPFLGYLGLASTNLHVVPEFIEDLPYLWNLDLSNNQIHGIIPTWVWKDGLYCLNLSRNNFVDVKKPVSVELSNLQILDLHSNDLRGQLPFIPSPTSIQYLDLSNNSFFTPINPDFGHSLVSTEFISLARNKIYGNIPKSLCNASILQVLDLSYNNFNGTIPDCLISMTKALAVLNLRGNMLHGVIPDEFRENCTLETLNFNTNAIDGQLPRSLANCKALKVLDLGNNQLTDAFPCHLKTLSTLQVLVLRSNRFYGGVVCAKSNSSWPFLQIIDLASNSFNGPLKLFLGNNITANTTDDNFKTKSVQYYNRSTVFQYYRDEVTVTFKGSEFQLQKILTIFTSIDLSSNDFHGEIPNNLVNLNALKVLNLSHNALSGKIPRSIENLRQLESLDLCCNALTGTIPQQLASLSFLEI</sequence>
<feature type="chain" id="PRO_5043564823" description="Leucine-rich repeat-containing N-terminal plant-type domain-containing protein" evidence="11">
    <location>
        <begin position="20"/>
        <end position="862"/>
    </location>
</feature>
<evidence type="ECO:0000313" key="14">
    <source>
        <dbReference type="Proteomes" id="UP001443914"/>
    </source>
</evidence>
<dbReference type="FunFam" id="3.80.10.10:FF:000041">
    <property type="entry name" value="LRR receptor-like serine/threonine-protein kinase ERECTA"/>
    <property type="match status" value="2"/>
</dbReference>
<dbReference type="AlphaFoldDB" id="A0AAW1HAN1"/>
<evidence type="ECO:0000256" key="8">
    <source>
        <dbReference type="ARBA" id="ARBA00022989"/>
    </source>
</evidence>
<dbReference type="InterPro" id="IPR003591">
    <property type="entry name" value="Leu-rich_rpt_typical-subtyp"/>
</dbReference>
<evidence type="ECO:0000259" key="12">
    <source>
        <dbReference type="Pfam" id="PF08263"/>
    </source>
</evidence>
<protein>
    <recommendedName>
        <fullName evidence="12">Leucine-rich repeat-containing N-terminal plant-type domain-containing protein</fullName>
    </recommendedName>
</protein>
<evidence type="ECO:0000256" key="3">
    <source>
        <dbReference type="ARBA" id="ARBA00022475"/>
    </source>
</evidence>
<name>A0AAW1HAN1_SAPOF</name>
<dbReference type="GO" id="GO:0005886">
    <property type="term" value="C:plasma membrane"/>
    <property type="evidence" value="ECO:0007669"/>
    <property type="project" value="UniProtKB-SubCell"/>
</dbReference>
<dbReference type="SUPFAM" id="SSF52058">
    <property type="entry name" value="L domain-like"/>
    <property type="match status" value="1"/>
</dbReference>
<feature type="domain" description="Leucine-rich repeat-containing N-terminal plant-type" evidence="12">
    <location>
        <begin position="28"/>
        <end position="69"/>
    </location>
</feature>
<evidence type="ECO:0000256" key="11">
    <source>
        <dbReference type="SAM" id="SignalP"/>
    </source>
</evidence>
<dbReference type="SUPFAM" id="SSF52047">
    <property type="entry name" value="RNI-like"/>
    <property type="match status" value="1"/>
</dbReference>
<evidence type="ECO:0000256" key="5">
    <source>
        <dbReference type="ARBA" id="ARBA00022692"/>
    </source>
</evidence>
<keyword evidence="8" id="KW-1133">Transmembrane helix</keyword>
<gene>
    <name evidence="13" type="ORF">RND81_12G148500</name>
</gene>
<evidence type="ECO:0000256" key="7">
    <source>
        <dbReference type="ARBA" id="ARBA00022737"/>
    </source>
</evidence>
<keyword evidence="5" id="KW-0812">Transmembrane</keyword>
<accession>A0AAW1HAN1</accession>
<dbReference type="Pfam" id="PF08263">
    <property type="entry name" value="LRRNT_2"/>
    <property type="match status" value="1"/>
</dbReference>
<evidence type="ECO:0000256" key="2">
    <source>
        <dbReference type="ARBA" id="ARBA00009592"/>
    </source>
</evidence>
<evidence type="ECO:0000256" key="6">
    <source>
        <dbReference type="ARBA" id="ARBA00022729"/>
    </source>
</evidence>
<dbReference type="Gene3D" id="3.80.10.10">
    <property type="entry name" value="Ribonuclease Inhibitor"/>
    <property type="match status" value="4"/>
</dbReference>
<comment type="subcellular location">
    <subcellularLocation>
        <location evidence="1">Cell membrane</location>
        <topology evidence="1">Single-pass type I membrane protein</topology>
    </subcellularLocation>
</comment>
<keyword evidence="4" id="KW-0433">Leucine-rich repeat</keyword>
<keyword evidence="3" id="KW-1003">Cell membrane</keyword>
<dbReference type="SMART" id="SM00365">
    <property type="entry name" value="LRR_SD22"/>
    <property type="match status" value="4"/>
</dbReference>
<keyword evidence="9" id="KW-0472">Membrane</keyword>
<dbReference type="Proteomes" id="UP001443914">
    <property type="component" value="Unassembled WGS sequence"/>
</dbReference>
<dbReference type="InterPro" id="IPR032675">
    <property type="entry name" value="LRR_dom_sf"/>
</dbReference>
<dbReference type="Pfam" id="PF00560">
    <property type="entry name" value="LRR_1"/>
    <property type="match status" value="8"/>
</dbReference>
<dbReference type="PROSITE" id="PS51450">
    <property type="entry name" value="LRR"/>
    <property type="match status" value="1"/>
</dbReference>
<keyword evidence="10" id="KW-0325">Glycoprotein</keyword>
<feature type="signal peptide" evidence="11">
    <location>
        <begin position="1"/>
        <end position="19"/>
    </location>
</feature>
<evidence type="ECO:0000256" key="9">
    <source>
        <dbReference type="ARBA" id="ARBA00023136"/>
    </source>
</evidence>
<comment type="similarity">
    <text evidence="2">Belongs to the RLP family.</text>
</comment>